<proteinExistence type="predicted"/>
<dbReference type="PANTHER" id="PTHR31332">
    <property type="entry name" value="7-HYDROXYMETHYL CHLOROPHYLL A REDUCTASE, CHLOROPLASTIC"/>
    <property type="match status" value="1"/>
</dbReference>
<evidence type="ECO:0000256" key="4">
    <source>
        <dbReference type="ARBA" id="ARBA00023002"/>
    </source>
</evidence>
<dbReference type="GO" id="GO:0020037">
    <property type="term" value="F:heme binding"/>
    <property type="evidence" value="ECO:0007669"/>
    <property type="project" value="InterPro"/>
</dbReference>
<sequence length="653" mass="70401">MCNKTPQGANIMTNEEYKWFLRDEVVDAGLCTFCGACAAVCPNGRIEFREDGPALKEECPRNGQGACKDVCQRVVTFASKIGPNIFGFKAKPPALLGQYETLVAARATDPAVLEAGQDGGAVTALLSYCMDNGLIDGVIATGDAGKPSSRVVRSKEELLDSAGSKYSAIPVLAAIKDAGDITNAAVVGLPCHVYGVRKTQFFPGMMSHGFEVGENGEKIKVPNIAYVIGLFCTENFNYDKLAKFMQEKGVDISEVRRAAIHLDELVVTTDSGSYEFDLNELWNAGCVQDGCVICRDAVSKLSDISAGFMGSGKGWTTLMGRTQKGVELIKAAEEAGYIETNPDIDLHRIEEFAGLKMQRFKWELARRLGEGKKVKFYWASDYPGVMGETKGTFFVKIKTNAGLIGADPLAKSAELAKKYGDGTLEMTSRQCVEIQGVPGTNVDTLMSEIYASGLATIGMGYVSSCVGMDYCTEGLVETKKLSGELTMAFAQRLTPHKIKIGIAGCANDCVRAKRNDVGLIGQVRPEIDTEKCNGCGRCAELCRVDAISIVLGKAVIDKDKCVTCGWCIRGCPSEAAIEKERGYAMWIGANDARRPADGILLKSFCTAEEIPGLIDAVAKTLVKYKTKPGRERLGNVMKNVGEGKFIKEVLDQV</sequence>
<dbReference type="InterPro" id="IPR006066">
    <property type="entry name" value="NO2/SO3_Rdtase_FeS/sirohaem_BS"/>
</dbReference>
<dbReference type="PANTHER" id="PTHR31332:SF0">
    <property type="entry name" value="7-HYDROXYMETHYL CHLOROPHYLL A REDUCTASE, CHLOROPLASTIC"/>
    <property type="match status" value="1"/>
</dbReference>
<dbReference type="EC" id="1.8.98.3" evidence="8"/>
<reference evidence="8" key="1">
    <citation type="submission" date="2020-06" db="EMBL/GenBank/DDBJ databases">
        <title>Unique genomic features of the anaerobic methanotrophic archaea.</title>
        <authorList>
            <person name="Chadwick G.L."/>
            <person name="Skennerton C.T."/>
            <person name="Laso-Perez R."/>
            <person name="Leu A.O."/>
            <person name="Speth D.R."/>
            <person name="Yu H."/>
            <person name="Morgan-Lang C."/>
            <person name="Hatzenpichler R."/>
            <person name="Goudeau D."/>
            <person name="Malmstrom R."/>
            <person name="Brazelton W.J."/>
            <person name="Woyke T."/>
            <person name="Hallam S.J."/>
            <person name="Tyson G.W."/>
            <person name="Wegener G."/>
            <person name="Boetius A."/>
            <person name="Orphan V."/>
        </authorList>
    </citation>
    <scope>NUCLEOTIDE SEQUENCE</scope>
</reference>
<keyword evidence="6" id="KW-0411">Iron-sulfur</keyword>
<dbReference type="Pfam" id="PF04432">
    <property type="entry name" value="FrhB_FdhB_C"/>
    <property type="match status" value="1"/>
</dbReference>
<evidence type="ECO:0000256" key="3">
    <source>
        <dbReference type="ARBA" id="ARBA00022723"/>
    </source>
</evidence>
<feature type="domain" description="4Fe-4S ferredoxin-type" evidence="7">
    <location>
        <begin position="553"/>
        <end position="582"/>
    </location>
</feature>
<dbReference type="InterPro" id="IPR045854">
    <property type="entry name" value="NO2/SO3_Rdtase_4Fe4S_sf"/>
</dbReference>
<dbReference type="InterPro" id="IPR017900">
    <property type="entry name" value="4Fe4S_Fe_S_CS"/>
</dbReference>
<dbReference type="Pfam" id="PF00037">
    <property type="entry name" value="Fer4"/>
    <property type="match status" value="3"/>
</dbReference>
<dbReference type="Gene3D" id="3.90.480.10">
    <property type="entry name" value="Sulfite Reductase Hemoprotein,Domain 2"/>
    <property type="match status" value="1"/>
</dbReference>
<dbReference type="GO" id="GO:0046872">
    <property type="term" value="F:metal ion binding"/>
    <property type="evidence" value="ECO:0007669"/>
    <property type="project" value="UniProtKB-KW"/>
</dbReference>
<feature type="domain" description="4Fe-4S ferredoxin-type" evidence="7">
    <location>
        <begin position="22"/>
        <end position="51"/>
    </location>
</feature>
<protein>
    <submittedName>
        <fullName evidence="8">Coenzyme F420-dependent sulfite reductase</fullName>
        <ecNumber evidence="8">1.8.98.3</ecNumber>
    </submittedName>
</protein>
<dbReference type="Pfam" id="PF04422">
    <property type="entry name" value="FrhB_FdhB_N"/>
    <property type="match status" value="1"/>
</dbReference>
<evidence type="ECO:0000259" key="7">
    <source>
        <dbReference type="PROSITE" id="PS51379"/>
    </source>
</evidence>
<evidence type="ECO:0000256" key="5">
    <source>
        <dbReference type="ARBA" id="ARBA00023004"/>
    </source>
</evidence>
<keyword evidence="2" id="KW-0349">Heme</keyword>
<dbReference type="Pfam" id="PF03460">
    <property type="entry name" value="NIR_SIR_ferr"/>
    <property type="match status" value="1"/>
</dbReference>
<dbReference type="Gene3D" id="3.30.70.20">
    <property type="match status" value="2"/>
</dbReference>
<dbReference type="PROSITE" id="PS51379">
    <property type="entry name" value="4FE4S_FER_2"/>
    <property type="match status" value="3"/>
</dbReference>
<accession>A0A7G9YPZ6</accession>
<evidence type="ECO:0000256" key="2">
    <source>
        <dbReference type="ARBA" id="ARBA00022617"/>
    </source>
</evidence>
<dbReference type="InterPro" id="IPR045220">
    <property type="entry name" value="FRHB/FDHB/HCAR-like"/>
</dbReference>
<organism evidence="8">
    <name type="scientific">Candidatus Methanogaster sp. ANME-2c ERB4</name>
    <dbReference type="NCBI Taxonomy" id="2759911"/>
    <lineage>
        <taxon>Archaea</taxon>
        <taxon>Methanobacteriati</taxon>
        <taxon>Methanobacteriota</taxon>
        <taxon>Stenosarchaea group</taxon>
        <taxon>Methanomicrobia</taxon>
        <taxon>Methanosarcinales</taxon>
        <taxon>ANME-2 cluster</taxon>
        <taxon>Candidatus Methanogasteraceae</taxon>
        <taxon>Candidatus Methanogaster</taxon>
    </lineage>
</organism>
<dbReference type="PRINTS" id="PR00397">
    <property type="entry name" value="SIROHAEM"/>
</dbReference>
<dbReference type="GO" id="GO:0051539">
    <property type="term" value="F:4 iron, 4 sulfur cluster binding"/>
    <property type="evidence" value="ECO:0007669"/>
    <property type="project" value="UniProtKB-KW"/>
</dbReference>
<dbReference type="Gene3D" id="3.30.413.10">
    <property type="entry name" value="Sulfite Reductase Hemoprotein, domain 1"/>
    <property type="match status" value="1"/>
</dbReference>
<dbReference type="AlphaFoldDB" id="A0A7G9YPZ6"/>
<name>A0A7G9YPZ6_9EURY</name>
<dbReference type="InterPro" id="IPR036136">
    <property type="entry name" value="Nit/Sulf_reduc_fer-like_dom_sf"/>
</dbReference>
<evidence type="ECO:0000256" key="1">
    <source>
        <dbReference type="ARBA" id="ARBA00022485"/>
    </source>
</evidence>
<dbReference type="InterPro" id="IPR017896">
    <property type="entry name" value="4Fe4S_Fe-S-bd"/>
</dbReference>
<dbReference type="EMBL" id="MT631404">
    <property type="protein sequence ID" value="QNO50080.1"/>
    <property type="molecule type" value="Genomic_DNA"/>
</dbReference>
<keyword evidence="5" id="KW-0408">Iron</keyword>
<dbReference type="SUPFAM" id="SSF56014">
    <property type="entry name" value="Nitrite and sulphite reductase 4Fe-4S domain-like"/>
    <property type="match status" value="1"/>
</dbReference>
<dbReference type="InterPro" id="IPR007525">
    <property type="entry name" value="FrhB_FdhB_C"/>
</dbReference>
<dbReference type="Pfam" id="PF01077">
    <property type="entry name" value="NIR_SIR"/>
    <property type="match status" value="1"/>
</dbReference>
<dbReference type="SUPFAM" id="SSF55124">
    <property type="entry name" value="Nitrite/Sulfite reductase N-terminal domain-like"/>
    <property type="match status" value="1"/>
</dbReference>
<dbReference type="InterPro" id="IPR005117">
    <property type="entry name" value="NiRdtase/SiRdtase_haem-b_fer"/>
</dbReference>
<evidence type="ECO:0000313" key="8">
    <source>
        <dbReference type="EMBL" id="QNO50080.1"/>
    </source>
</evidence>
<dbReference type="GO" id="GO:0052592">
    <property type="term" value="F:oxidoreductase activity, acting on CH or CH2 groups, with an iron-sulfur protein as acceptor"/>
    <property type="evidence" value="ECO:0007669"/>
    <property type="project" value="TreeGrafter"/>
</dbReference>
<keyword evidence="4 8" id="KW-0560">Oxidoreductase</keyword>
<dbReference type="InterPro" id="IPR007516">
    <property type="entry name" value="Co_F420_Hydgase/DH_bsu_N"/>
</dbReference>
<dbReference type="SUPFAM" id="SSF54862">
    <property type="entry name" value="4Fe-4S ferredoxins"/>
    <property type="match status" value="2"/>
</dbReference>
<evidence type="ECO:0000256" key="6">
    <source>
        <dbReference type="ARBA" id="ARBA00023014"/>
    </source>
</evidence>
<keyword evidence="1" id="KW-0004">4Fe-4S</keyword>
<keyword evidence="3" id="KW-0479">Metal-binding</keyword>
<dbReference type="PROSITE" id="PS00198">
    <property type="entry name" value="4FE4S_FER_1"/>
    <property type="match status" value="2"/>
</dbReference>
<gene>
    <name evidence="8" type="primary">fsr</name>
    <name evidence="8" type="ORF">NEPELPOK_00031</name>
</gene>
<dbReference type="InterPro" id="IPR006067">
    <property type="entry name" value="NO2/SO3_Rdtase_4Fe4S_dom"/>
</dbReference>
<feature type="domain" description="4Fe-4S ferredoxin-type" evidence="7">
    <location>
        <begin position="523"/>
        <end position="552"/>
    </location>
</feature>